<sequence length="116" mass="12814">MARAATTTDPFNAVGDRTRRAVLDVLATRESTVGELADRLGCAQPQVSKHLKVLREVDLVHCRQVGRSRLYRINRGGLAPLQTWLGELSAAINDNYDRLDDYLQALQAGPDPAEED</sequence>
<dbReference type="AlphaFoldDB" id="A0A810N8Y5"/>
<dbReference type="Gene3D" id="1.10.10.10">
    <property type="entry name" value="Winged helix-like DNA-binding domain superfamily/Winged helix DNA-binding domain"/>
    <property type="match status" value="1"/>
</dbReference>
<dbReference type="PANTHER" id="PTHR33154">
    <property type="entry name" value="TRANSCRIPTIONAL REGULATOR, ARSR FAMILY"/>
    <property type="match status" value="1"/>
</dbReference>
<dbReference type="CDD" id="cd00090">
    <property type="entry name" value="HTH_ARSR"/>
    <property type="match status" value="1"/>
</dbReference>
<dbReference type="PANTHER" id="PTHR33154:SF33">
    <property type="entry name" value="TRANSCRIPTIONAL REPRESSOR SDPR"/>
    <property type="match status" value="1"/>
</dbReference>
<dbReference type="InterPro" id="IPR036390">
    <property type="entry name" value="WH_DNA-bd_sf"/>
</dbReference>
<proteinExistence type="predicted"/>
<accession>A0A810N8Y5</accession>
<dbReference type="KEGG" id="pry:Prubr_52790"/>
<evidence type="ECO:0000256" key="3">
    <source>
        <dbReference type="ARBA" id="ARBA00023163"/>
    </source>
</evidence>
<dbReference type="InterPro" id="IPR036388">
    <property type="entry name" value="WH-like_DNA-bd_sf"/>
</dbReference>
<dbReference type="InterPro" id="IPR001845">
    <property type="entry name" value="HTH_ArsR_DNA-bd_dom"/>
</dbReference>
<keyword evidence="1" id="KW-0805">Transcription regulation</keyword>
<dbReference type="SUPFAM" id="SSF46785">
    <property type="entry name" value="Winged helix' DNA-binding domain"/>
    <property type="match status" value="1"/>
</dbReference>
<evidence type="ECO:0000313" key="5">
    <source>
        <dbReference type="EMBL" id="BCJ68258.1"/>
    </source>
</evidence>
<dbReference type="Proteomes" id="UP000680866">
    <property type="component" value="Chromosome"/>
</dbReference>
<keyword evidence="2" id="KW-0238">DNA-binding</keyword>
<organism evidence="5 6">
    <name type="scientific">Polymorphospora rubra</name>
    <dbReference type="NCBI Taxonomy" id="338584"/>
    <lineage>
        <taxon>Bacteria</taxon>
        <taxon>Bacillati</taxon>
        <taxon>Actinomycetota</taxon>
        <taxon>Actinomycetes</taxon>
        <taxon>Micromonosporales</taxon>
        <taxon>Micromonosporaceae</taxon>
        <taxon>Polymorphospora</taxon>
    </lineage>
</organism>
<dbReference type="InterPro" id="IPR011991">
    <property type="entry name" value="ArsR-like_HTH"/>
</dbReference>
<dbReference type="RefSeq" id="WP_212817534.1">
    <property type="nucleotide sequence ID" value="NZ_AP023359.1"/>
</dbReference>
<dbReference type="InterPro" id="IPR051081">
    <property type="entry name" value="HTH_MetalResp_TranReg"/>
</dbReference>
<evidence type="ECO:0000256" key="1">
    <source>
        <dbReference type="ARBA" id="ARBA00023015"/>
    </source>
</evidence>
<dbReference type="NCBIfam" id="NF033788">
    <property type="entry name" value="HTH_metalloreg"/>
    <property type="match status" value="1"/>
</dbReference>
<evidence type="ECO:0000313" key="6">
    <source>
        <dbReference type="Proteomes" id="UP000680866"/>
    </source>
</evidence>
<keyword evidence="6" id="KW-1185">Reference proteome</keyword>
<gene>
    <name evidence="5" type="ORF">Prubr_52790</name>
</gene>
<dbReference type="EMBL" id="AP023359">
    <property type="protein sequence ID" value="BCJ68258.1"/>
    <property type="molecule type" value="Genomic_DNA"/>
</dbReference>
<feature type="domain" description="HTH arsR-type" evidence="4">
    <location>
        <begin position="1"/>
        <end position="93"/>
    </location>
</feature>
<dbReference type="GO" id="GO:0003700">
    <property type="term" value="F:DNA-binding transcription factor activity"/>
    <property type="evidence" value="ECO:0007669"/>
    <property type="project" value="InterPro"/>
</dbReference>
<protein>
    <submittedName>
        <fullName evidence="5">Putative transcriptional regulator, ArsR family protein</fullName>
    </submittedName>
</protein>
<dbReference type="SMART" id="SM00418">
    <property type="entry name" value="HTH_ARSR"/>
    <property type="match status" value="1"/>
</dbReference>
<reference evidence="5" key="1">
    <citation type="submission" date="2020-08" db="EMBL/GenBank/DDBJ databases">
        <title>Whole genome shotgun sequence of Polymorphospora rubra NBRC 101157.</title>
        <authorList>
            <person name="Komaki H."/>
            <person name="Tamura T."/>
        </authorList>
    </citation>
    <scope>NUCLEOTIDE SEQUENCE</scope>
    <source>
        <strain evidence="5">NBRC 101157</strain>
    </source>
</reference>
<dbReference type="PROSITE" id="PS50987">
    <property type="entry name" value="HTH_ARSR_2"/>
    <property type="match status" value="1"/>
</dbReference>
<keyword evidence="3" id="KW-0804">Transcription</keyword>
<dbReference type="Pfam" id="PF12840">
    <property type="entry name" value="HTH_20"/>
    <property type="match status" value="1"/>
</dbReference>
<dbReference type="PRINTS" id="PR00778">
    <property type="entry name" value="HTHARSR"/>
</dbReference>
<dbReference type="GO" id="GO:0003677">
    <property type="term" value="F:DNA binding"/>
    <property type="evidence" value="ECO:0007669"/>
    <property type="project" value="UniProtKB-KW"/>
</dbReference>
<evidence type="ECO:0000256" key="2">
    <source>
        <dbReference type="ARBA" id="ARBA00023125"/>
    </source>
</evidence>
<name>A0A810N8Y5_9ACTN</name>
<evidence type="ECO:0000259" key="4">
    <source>
        <dbReference type="PROSITE" id="PS50987"/>
    </source>
</evidence>